<dbReference type="Proteomes" id="UP000272528">
    <property type="component" value="Chromosome"/>
</dbReference>
<dbReference type="OrthoDB" id="121064at2"/>
<dbReference type="AlphaFoldDB" id="A0A3S9A8R5"/>
<keyword evidence="2" id="KW-1185">Reference proteome</keyword>
<proteinExistence type="predicted"/>
<protein>
    <submittedName>
        <fullName evidence="1">DUF1284 domain-containing protein</fullName>
    </submittedName>
</protein>
<reference evidence="2" key="1">
    <citation type="submission" date="2018-12" db="EMBL/GenBank/DDBJ databases">
        <title>Genome sequence of Peanibacillus sp.</title>
        <authorList>
            <person name="Subramani G."/>
            <person name="Srinivasan S."/>
            <person name="Kim M.K."/>
        </authorList>
    </citation>
    <scope>NUCLEOTIDE SEQUENCE [LARGE SCALE GENOMIC DNA]</scope>
    <source>
        <strain evidence="2">18JY67-1</strain>
    </source>
</reference>
<sequence>MEIRLRGHHLLCLLGFRGMGYSAKFSANMRLVYNELREQPQTLITIIGGPDDLCACFPKDAEQHCENRSVYEHDKRILDKLDFSAGMTLPWQDVIHRVRVNMQPEDINTLCYTCEWRTYGVCEAGVRTIKQGGWMPSL</sequence>
<dbReference type="EMBL" id="CP034437">
    <property type="protein sequence ID" value="AZN42157.1"/>
    <property type="molecule type" value="Genomic_DNA"/>
</dbReference>
<dbReference type="InterPro" id="IPR009702">
    <property type="entry name" value="DUF1284"/>
</dbReference>
<accession>A0A3S9A8R5</accession>
<organism evidence="1 2">
    <name type="scientific">Paenibacillus albus</name>
    <dbReference type="NCBI Taxonomy" id="2495582"/>
    <lineage>
        <taxon>Bacteria</taxon>
        <taxon>Bacillati</taxon>
        <taxon>Bacillota</taxon>
        <taxon>Bacilli</taxon>
        <taxon>Bacillales</taxon>
        <taxon>Paenibacillaceae</taxon>
        <taxon>Paenibacillus</taxon>
    </lineage>
</organism>
<evidence type="ECO:0000313" key="1">
    <source>
        <dbReference type="EMBL" id="AZN42157.1"/>
    </source>
</evidence>
<gene>
    <name evidence="1" type="ORF">EJC50_22595</name>
</gene>
<dbReference type="KEGG" id="palb:EJC50_22595"/>
<name>A0A3S9A8R5_9BACL</name>
<dbReference type="Pfam" id="PF06935">
    <property type="entry name" value="DUF1284"/>
    <property type="match status" value="1"/>
</dbReference>
<dbReference type="RefSeq" id="WP_126017855.1">
    <property type="nucleotide sequence ID" value="NZ_CP034437.1"/>
</dbReference>
<evidence type="ECO:0000313" key="2">
    <source>
        <dbReference type="Proteomes" id="UP000272528"/>
    </source>
</evidence>